<dbReference type="RefSeq" id="WP_014260220.1">
    <property type="nucleotide sequence ID" value="NC_016629.1"/>
</dbReference>
<dbReference type="HOGENOM" id="CLU_012862_6_0_7"/>
<dbReference type="SMART" id="SM00478">
    <property type="entry name" value="ENDO3c"/>
    <property type="match status" value="1"/>
</dbReference>
<dbReference type="SUPFAM" id="SSF48150">
    <property type="entry name" value="DNA-glycosylase"/>
    <property type="match status" value="1"/>
</dbReference>
<keyword evidence="4" id="KW-0411">Iron-sulfur</keyword>
<dbReference type="Pfam" id="PF00730">
    <property type="entry name" value="HhH-GPD"/>
    <property type="match status" value="1"/>
</dbReference>
<keyword evidence="7" id="KW-1185">Reference proteome</keyword>
<dbReference type="GO" id="GO:0006284">
    <property type="term" value="P:base-excision repair"/>
    <property type="evidence" value="ECO:0007669"/>
    <property type="project" value="InterPro"/>
</dbReference>
<dbReference type="STRING" id="690850.Desaf_2150"/>
<name>F3Z427_DESAF</name>
<evidence type="ECO:0000256" key="1">
    <source>
        <dbReference type="ARBA" id="ARBA00022485"/>
    </source>
</evidence>
<keyword evidence="2" id="KW-0479">Metal-binding</keyword>
<evidence type="ECO:0000313" key="7">
    <source>
        <dbReference type="Proteomes" id="UP000007844"/>
    </source>
</evidence>
<feature type="domain" description="HhH-GPD" evidence="5">
    <location>
        <begin position="38"/>
        <end position="208"/>
    </location>
</feature>
<keyword evidence="3" id="KW-0408">Iron</keyword>
<evidence type="ECO:0000256" key="4">
    <source>
        <dbReference type="ARBA" id="ARBA00023014"/>
    </source>
</evidence>
<dbReference type="Gene3D" id="1.10.1670.10">
    <property type="entry name" value="Helix-hairpin-Helix base-excision DNA repair enzymes (C-terminal)"/>
    <property type="match status" value="1"/>
</dbReference>
<evidence type="ECO:0000259" key="5">
    <source>
        <dbReference type="SMART" id="SM00478"/>
    </source>
</evidence>
<gene>
    <name evidence="6" type="ORF">Desaf_2150</name>
</gene>
<evidence type="ECO:0000256" key="2">
    <source>
        <dbReference type="ARBA" id="ARBA00022723"/>
    </source>
</evidence>
<dbReference type="GO" id="GO:0003824">
    <property type="term" value="F:catalytic activity"/>
    <property type="evidence" value="ECO:0007669"/>
    <property type="project" value="InterPro"/>
</dbReference>
<organism evidence="6 7">
    <name type="scientific">Desulfocurvibacter africanus subsp. africanus str. Walvis Bay</name>
    <dbReference type="NCBI Taxonomy" id="690850"/>
    <lineage>
        <taxon>Bacteria</taxon>
        <taxon>Pseudomonadati</taxon>
        <taxon>Thermodesulfobacteriota</taxon>
        <taxon>Desulfovibrionia</taxon>
        <taxon>Desulfovibrionales</taxon>
        <taxon>Desulfovibrionaceae</taxon>
        <taxon>Desulfocurvibacter</taxon>
    </lineage>
</organism>
<dbReference type="EMBL" id="CP003221">
    <property type="protein sequence ID" value="EGJ50479.1"/>
    <property type="molecule type" value="Genomic_DNA"/>
</dbReference>
<dbReference type="CDD" id="cd00056">
    <property type="entry name" value="ENDO3c"/>
    <property type="match status" value="1"/>
</dbReference>
<reference evidence="6 7" key="1">
    <citation type="journal article" date="2011" name="J. Bacteriol.">
        <title>Genome sequence of the mercury-methylating and pleomorphic Desulfovibrio africanus Strain Walvis Bay.</title>
        <authorList>
            <person name="Brown S.D."/>
            <person name="Wall J.D."/>
            <person name="Kucken A.M."/>
            <person name="Gilmour C.C."/>
            <person name="Podar M."/>
            <person name="Brandt C.C."/>
            <person name="Teshima H."/>
            <person name="Detter J.C."/>
            <person name="Han C.S."/>
            <person name="Land M.L."/>
            <person name="Lucas S."/>
            <person name="Han J."/>
            <person name="Pennacchio L."/>
            <person name="Nolan M."/>
            <person name="Pitluck S."/>
            <person name="Woyke T."/>
            <person name="Goodwin L."/>
            <person name="Palumbo A.V."/>
            <person name="Elias D.A."/>
        </authorList>
    </citation>
    <scope>NUCLEOTIDE SEQUENCE [LARGE SCALE GENOMIC DNA]</scope>
    <source>
        <strain evidence="6 7">Walvis Bay</strain>
    </source>
</reference>
<dbReference type="AlphaFoldDB" id="F3Z427"/>
<accession>F3Z427</accession>
<dbReference type="PIRSF" id="PIRSF001435">
    <property type="entry name" value="Nth"/>
    <property type="match status" value="1"/>
</dbReference>
<dbReference type="eggNOG" id="COG2231">
    <property type="taxonomic scope" value="Bacteria"/>
</dbReference>
<dbReference type="Proteomes" id="UP000007844">
    <property type="component" value="Chromosome"/>
</dbReference>
<dbReference type="GO" id="GO:0046872">
    <property type="term" value="F:metal ion binding"/>
    <property type="evidence" value="ECO:0007669"/>
    <property type="project" value="UniProtKB-KW"/>
</dbReference>
<sequence length="227" mass="25263">MSRANRFMDMYQAMLAALGPSGWWPGETSFEVAVGAVLTQNTSWANVEKAMATLRAHDLLTPAAMLDISEAALAEAIRPAGYYRIKAGRLANLLRFLRAEAEEFGHGEADLHDPALPMLQGRNARELRERLLTVRGIGPETADSILLYALGLPIFVVDAYTARIALRHGLAFEDAGYHELQEIFTDALPEDAALFNEYHALLVRVGHEWCRKKEPRCRDCPLAIFLD</sequence>
<protein>
    <submittedName>
        <fullName evidence="6">HhH-GPD family protein</fullName>
    </submittedName>
</protein>
<dbReference type="PANTHER" id="PTHR10359:SF19">
    <property type="entry name" value="DNA REPAIR GLYCOSYLASE MJ1434-RELATED"/>
    <property type="match status" value="1"/>
</dbReference>
<dbReference type="PANTHER" id="PTHR10359">
    <property type="entry name" value="A/G-SPECIFIC ADENINE GLYCOSYLASE/ENDONUCLEASE III"/>
    <property type="match status" value="1"/>
</dbReference>
<evidence type="ECO:0000313" key="6">
    <source>
        <dbReference type="EMBL" id="EGJ50479.1"/>
    </source>
</evidence>
<dbReference type="InterPro" id="IPR023170">
    <property type="entry name" value="HhH_base_excis_C"/>
</dbReference>
<dbReference type="GO" id="GO:0051539">
    <property type="term" value="F:4 iron, 4 sulfur cluster binding"/>
    <property type="evidence" value="ECO:0007669"/>
    <property type="project" value="UniProtKB-KW"/>
</dbReference>
<dbReference type="Gene3D" id="1.10.340.30">
    <property type="entry name" value="Hypothetical protein, domain 2"/>
    <property type="match status" value="1"/>
</dbReference>
<dbReference type="InterPro" id="IPR011257">
    <property type="entry name" value="DNA_glycosylase"/>
</dbReference>
<proteinExistence type="predicted"/>
<evidence type="ECO:0000256" key="3">
    <source>
        <dbReference type="ARBA" id="ARBA00023004"/>
    </source>
</evidence>
<dbReference type="KEGG" id="daf:Desaf_2150"/>
<dbReference type="InterPro" id="IPR003265">
    <property type="entry name" value="HhH-GPD_domain"/>
</dbReference>
<keyword evidence="1" id="KW-0004">4Fe-4S</keyword>